<dbReference type="eggNOG" id="ENOG5033TZY">
    <property type="taxonomic scope" value="Bacteria"/>
</dbReference>
<keyword evidence="3" id="KW-1185">Reference proteome</keyword>
<feature type="region of interest" description="Disordered" evidence="1">
    <location>
        <begin position="1"/>
        <end position="47"/>
    </location>
</feature>
<sequence length="662" mass="71036">MSTRYLTQPRIEPGVRTGGQWTQHQHAAPGVSLAPTDAESDDPTRRTREVLRARRQRLAAEQTGYIEAAAVRAGTDPRQAGDPRSWWDTHFVTAEYGATDGDYAQMPDDFTPRRTSGRSIVGMRRTHRMAYKSADGSFAVRMPSATSIKAFERQTGTTFDVPVSAVSADGRVVSGWVRVTRSGSNWAATELGDFGPSGVEVSEAVSCVLEARRPSRALAQAGDLRRRRAEKVASNGVTVVPVPSTFIDTIAYDSSSGIMGVTIRGKTYGYQVPETSFDSVRVDRSPGRAYNKLVKGRPRMAVDKCEQCGRFTSRAATHTCPLGHRDRTGARYAHNDVARRAAARYARANRIPAGPTPPPPDRAQPDPNAAAGGTGPTPPAGDENVPVADRIARTLPPERVGDRTVTVRSGIHDGRRVVAVVLTDGTGQPADGADGTPAVQLFSVDRTPSGAVLGPLVASRHADPASTSQVSHPHGADPADTRRIDLAAMLRKARPGGRPSATTRDGATTGWSRHPEVTGSLTPYTSSRYVPHLYGNQVGNGQYGVVGFDGISGPAAGRLLAAMPEPVRATRHRSAPTTGDLLRAAETHLVEVGGYTTHPDMFGGDRLRAESAHVYDVRDGETPDQAWERVSRDYQLSGGDPAQAQVVTVPWTGRRAWRFAWS</sequence>
<organism evidence="2 3">
    <name type="scientific">Nakamurella multipartita (strain ATCC 700099 / DSM 44233 / CIP 104796 / JCM 9543 / NBRC 105858 / Y-104)</name>
    <name type="common">Microsphaera multipartita</name>
    <dbReference type="NCBI Taxonomy" id="479431"/>
    <lineage>
        <taxon>Bacteria</taxon>
        <taxon>Bacillati</taxon>
        <taxon>Actinomycetota</taxon>
        <taxon>Actinomycetes</taxon>
        <taxon>Nakamurellales</taxon>
        <taxon>Nakamurellaceae</taxon>
        <taxon>Nakamurella</taxon>
    </lineage>
</organism>
<proteinExistence type="predicted"/>
<reference evidence="2 3" key="2">
    <citation type="journal article" date="2010" name="Stand. Genomic Sci.">
        <title>Complete genome sequence of Nakamurella multipartita type strain (Y-104).</title>
        <authorList>
            <person name="Tice H."/>
            <person name="Mayilraj S."/>
            <person name="Sims D."/>
            <person name="Lapidus A."/>
            <person name="Nolan M."/>
            <person name="Lucas S."/>
            <person name="Glavina Del Rio T."/>
            <person name="Copeland A."/>
            <person name="Cheng J.F."/>
            <person name="Meincke L."/>
            <person name="Bruce D."/>
            <person name="Goodwin L."/>
            <person name="Pitluck S."/>
            <person name="Ivanova N."/>
            <person name="Mavromatis K."/>
            <person name="Ovchinnikova G."/>
            <person name="Pati A."/>
            <person name="Chen A."/>
            <person name="Palaniappan K."/>
            <person name="Land M."/>
            <person name="Hauser L."/>
            <person name="Chang Y.J."/>
            <person name="Jeffries C.D."/>
            <person name="Detter J.C."/>
            <person name="Brettin T."/>
            <person name="Rohde M."/>
            <person name="Goker M."/>
            <person name="Bristow J."/>
            <person name="Eisen J.A."/>
            <person name="Markowitz V."/>
            <person name="Hugenholtz P."/>
            <person name="Kyrpides N.C."/>
            <person name="Klenk H.P."/>
            <person name="Chen F."/>
        </authorList>
    </citation>
    <scope>NUCLEOTIDE SEQUENCE [LARGE SCALE GENOMIC DNA]</scope>
    <source>
        <strain evidence="3">ATCC 700099 / DSM 44233 / CIP 104796 / JCM 9543 / NBRC 105858 / Y-104</strain>
    </source>
</reference>
<dbReference type="KEGG" id="nml:Namu_2676"/>
<feature type="region of interest" description="Disordered" evidence="1">
    <location>
        <begin position="350"/>
        <end position="385"/>
    </location>
</feature>
<evidence type="ECO:0000313" key="3">
    <source>
        <dbReference type="Proteomes" id="UP000002218"/>
    </source>
</evidence>
<dbReference type="AlphaFoldDB" id="C8X8G7"/>
<feature type="region of interest" description="Disordered" evidence="1">
    <location>
        <begin position="493"/>
        <end position="523"/>
    </location>
</feature>
<evidence type="ECO:0000313" key="2">
    <source>
        <dbReference type="EMBL" id="ACV79022.1"/>
    </source>
</evidence>
<evidence type="ECO:0000256" key="1">
    <source>
        <dbReference type="SAM" id="MobiDB-lite"/>
    </source>
</evidence>
<dbReference type="InParanoid" id="C8X8G7"/>
<dbReference type="STRING" id="479431.Namu_2676"/>
<dbReference type="Proteomes" id="UP000002218">
    <property type="component" value="Chromosome"/>
</dbReference>
<dbReference type="EMBL" id="CP001737">
    <property type="protein sequence ID" value="ACV79022.1"/>
    <property type="molecule type" value="Genomic_DNA"/>
</dbReference>
<dbReference type="OrthoDB" id="5084264at2"/>
<reference evidence="3" key="1">
    <citation type="submission" date="2009-09" db="EMBL/GenBank/DDBJ databases">
        <title>The complete genome of Nakamurella multipartita DSM 44233.</title>
        <authorList>
            <consortium name="US DOE Joint Genome Institute (JGI-PGF)"/>
            <person name="Lucas S."/>
            <person name="Copeland A."/>
            <person name="Lapidus A."/>
            <person name="Glavina del Rio T."/>
            <person name="Dalin E."/>
            <person name="Tice H."/>
            <person name="Bruce D."/>
            <person name="Goodwin L."/>
            <person name="Pitluck S."/>
            <person name="Kyrpides N."/>
            <person name="Mavromatis K."/>
            <person name="Ivanova N."/>
            <person name="Ovchinnikova G."/>
            <person name="Sims D."/>
            <person name="Meincke L."/>
            <person name="Brettin T."/>
            <person name="Detter J.C."/>
            <person name="Han C."/>
            <person name="Larimer F."/>
            <person name="Land M."/>
            <person name="Hauser L."/>
            <person name="Markowitz V."/>
            <person name="Cheng J.-F."/>
            <person name="Hugenholtz P."/>
            <person name="Woyke T."/>
            <person name="Wu D."/>
            <person name="Klenk H.-P."/>
            <person name="Eisen J.A."/>
        </authorList>
    </citation>
    <scope>NUCLEOTIDE SEQUENCE [LARGE SCALE GENOMIC DNA]</scope>
    <source>
        <strain evidence="3">ATCC 700099 / DSM 44233 / CIP 104796 / JCM 9543 / NBRC 105858 / Y-104</strain>
    </source>
</reference>
<gene>
    <name evidence="2" type="ordered locus">Namu_2676</name>
</gene>
<feature type="region of interest" description="Disordered" evidence="1">
    <location>
        <begin position="460"/>
        <end position="479"/>
    </location>
</feature>
<name>C8X8G7_NAKMY</name>
<feature type="compositionally biased region" description="Polar residues" evidence="1">
    <location>
        <begin position="500"/>
        <end position="511"/>
    </location>
</feature>
<dbReference type="RefSeq" id="WP_015747901.1">
    <property type="nucleotide sequence ID" value="NC_013235.1"/>
</dbReference>
<accession>C8X8G7</accession>
<dbReference type="HOGENOM" id="CLU_414375_0_0_11"/>
<protein>
    <submittedName>
        <fullName evidence="2">Uncharacterized protein</fullName>
    </submittedName>
</protein>